<dbReference type="GO" id="GO:0003676">
    <property type="term" value="F:nucleic acid binding"/>
    <property type="evidence" value="ECO:0007669"/>
    <property type="project" value="InterPro"/>
</dbReference>
<accession>A0A8X6JJ98</accession>
<dbReference type="PANTHER" id="PTHR38681">
    <property type="entry name" value="RETROVIRUS-RELATED POL POLYPROTEIN FROM TRANSPOSON 412-LIKE PROTEIN-RELATED"/>
    <property type="match status" value="1"/>
</dbReference>
<comment type="caution">
    <text evidence="1">The sequence shown here is derived from an EMBL/GenBank/DDBJ whole genome shotgun (WGS) entry which is preliminary data.</text>
</comment>
<sequence length="289" mass="32841">MLCVPCQRSKMHRHTSAPLQKFSDTSTRFDHVHLDIIGPLPPSTGFTYCLTTIDRFSRWTEATPLPDIQVTITEAFYSNWIARFDVLSIIQIKDANSNRASSGLFPDGGTNTRDCVPPSKQCVVSLTTKVSNYVPRSTSAELVYGKPLRLLGEFFDNTQEDSDPAQFVITCRYLDQNRLDRQVVFVHKDLKTCTHVFVRRDSVRRPLQSTYDGLFSELKRSDKFFKTYVNGKPSIISIDRVKPAFMPNTDSDITPSATKLSTDTLAKTTLRQTRSSRLVNFLDYFVSSR</sequence>
<dbReference type="InterPro" id="IPR036397">
    <property type="entry name" value="RNaseH_sf"/>
</dbReference>
<name>A0A8X6JJ98_NEPPI</name>
<proteinExistence type="predicted"/>
<dbReference type="InterPro" id="IPR012337">
    <property type="entry name" value="RNaseH-like_sf"/>
</dbReference>
<dbReference type="AlphaFoldDB" id="A0A8X6JJ98"/>
<reference evidence="1" key="1">
    <citation type="submission" date="2020-08" db="EMBL/GenBank/DDBJ databases">
        <title>Multicomponent nature underlies the extraordinary mechanical properties of spider dragline silk.</title>
        <authorList>
            <person name="Kono N."/>
            <person name="Nakamura H."/>
            <person name="Mori M."/>
            <person name="Yoshida Y."/>
            <person name="Ohtoshi R."/>
            <person name="Malay A.D."/>
            <person name="Moran D.A.P."/>
            <person name="Tomita M."/>
            <person name="Numata K."/>
            <person name="Arakawa K."/>
        </authorList>
    </citation>
    <scope>NUCLEOTIDE SEQUENCE</scope>
</reference>
<protein>
    <submittedName>
        <fullName evidence="1">Pol polyprotein</fullName>
    </submittedName>
</protein>
<organism evidence="1 2">
    <name type="scientific">Nephila pilipes</name>
    <name type="common">Giant wood spider</name>
    <name type="synonym">Nephila maculata</name>
    <dbReference type="NCBI Taxonomy" id="299642"/>
    <lineage>
        <taxon>Eukaryota</taxon>
        <taxon>Metazoa</taxon>
        <taxon>Ecdysozoa</taxon>
        <taxon>Arthropoda</taxon>
        <taxon>Chelicerata</taxon>
        <taxon>Arachnida</taxon>
        <taxon>Araneae</taxon>
        <taxon>Araneomorphae</taxon>
        <taxon>Entelegynae</taxon>
        <taxon>Araneoidea</taxon>
        <taxon>Nephilidae</taxon>
        <taxon>Nephila</taxon>
    </lineage>
</organism>
<keyword evidence="2" id="KW-1185">Reference proteome</keyword>
<dbReference type="SUPFAM" id="SSF53098">
    <property type="entry name" value="Ribonuclease H-like"/>
    <property type="match status" value="1"/>
</dbReference>
<dbReference type="EMBL" id="BMAW01042733">
    <property type="protein sequence ID" value="GFS35791.1"/>
    <property type="molecule type" value="Genomic_DNA"/>
</dbReference>
<evidence type="ECO:0000313" key="2">
    <source>
        <dbReference type="Proteomes" id="UP000887013"/>
    </source>
</evidence>
<dbReference type="Proteomes" id="UP000887013">
    <property type="component" value="Unassembled WGS sequence"/>
</dbReference>
<dbReference type="OrthoDB" id="6623529at2759"/>
<evidence type="ECO:0000313" key="1">
    <source>
        <dbReference type="EMBL" id="GFS35791.1"/>
    </source>
</evidence>
<gene>
    <name evidence="1" type="primary">RF55_19389</name>
    <name evidence="1" type="ORF">NPIL_120691</name>
</gene>
<dbReference type="PANTHER" id="PTHR38681:SF1">
    <property type="entry name" value="RETROVIRUS-RELATED POL POLYPROTEIN FROM TRANSPOSON 412-LIKE PROTEIN"/>
    <property type="match status" value="1"/>
</dbReference>
<dbReference type="Gene3D" id="3.30.420.10">
    <property type="entry name" value="Ribonuclease H-like superfamily/Ribonuclease H"/>
    <property type="match status" value="1"/>
</dbReference>